<evidence type="ECO:0000259" key="11">
    <source>
        <dbReference type="PROSITE" id="PS51900"/>
    </source>
</evidence>
<keyword evidence="7 9" id="KW-0233">DNA recombination</keyword>
<dbReference type="PROSITE" id="PS51900">
    <property type="entry name" value="CB"/>
    <property type="match status" value="1"/>
</dbReference>
<dbReference type="InterPro" id="IPR044068">
    <property type="entry name" value="CB"/>
</dbReference>
<keyword evidence="5 9" id="KW-0229">DNA integration</keyword>
<dbReference type="InterPro" id="IPR010998">
    <property type="entry name" value="Integrase_recombinase_N"/>
</dbReference>
<dbReference type="InterPro" id="IPR023009">
    <property type="entry name" value="Tyrosine_recombinase_XerC/XerD"/>
</dbReference>
<accession>U2LJ10</accession>
<dbReference type="Pfam" id="PF02899">
    <property type="entry name" value="Phage_int_SAM_1"/>
    <property type="match status" value="1"/>
</dbReference>
<dbReference type="PATRIC" id="fig|1081904.3.peg.58"/>
<evidence type="ECO:0000256" key="5">
    <source>
        <dbReference type="ARBA" id="ARBA00022908"/>
    </source>
</evidence>
<organism evidence="12 13">
    <name type="scientific">Hoylesella pleuritidis F0068</name>
    <dbReference type="NCBI Taxonomy" id="1081904"/>
    <lineage>
        <taxon>Bacteria</taxon>
        <taxon>Pseudomonadati</taxon>
        <taxon>Bacteroidota</taxon>
        <taxon>Bacteroidia</taxon>
        <taxon>Bacteroidales</taxon>
        <taxon>Prevotellaceae</taxon>
        <taxon>Hoylesella</taxon>
    </lineage>
</organism>
<keyword evidence="6 9" id="KW-0238">DNA-binding</keyword>
<dbReference type="Gene3D" id="1.10.443.10">
    <property type="entry name" value="Intergrase catalytic core"/>
    <property type="match status" value="1"/>
</dbReference>
<keyword evidence="13" id="KW-1185">Reference proteome</keyword>
<feature type="active site" evidence="9">
    <location>
        <position position="248"/>
    </location>
</feature>
<dbReference type="Proteomes" id="UP000016600">
    <property type="component" value="Unassembled WGS sequence"/>
</dbReference>
<dbReference type="GO" id="GO:0005737">
    <property type="term" value="C:cytoplasm"/>
    <property type="evidence" value="ECO:0007669"/>
    <property type="project" value="UniProtKB-SubCell"/>
</dbReference>
<feature type="active site" evidence="9">
    <location>
        <position position="152"/>
    </location>
</feature>
<dbReference type="InterPro" id="IPR050090">
    <property type="entry name" value="Tyrosine_recombinase_XerCD"/>
</dbReference>
<evidence type="ECO:0000256" key="4">
    <source>
        <dbReference type="ARBA" id="ARBA00022829"/>
    </source>
</evidence>
<dbReference type="PROSITE" id="PS51898">
    <property type="entry name" value="TYR_RECOMBINASE"/>
    <property type="match status" value="1"/>
</dbReference>
<keyword evidence="3 9" id="KW-0132">Cell division</keyword>
<dbReference type="InterPro" id="IPR004107">
    <property type="entry name" value="Integrase_SAM-like_N"/>
</dbReference>
<keyword evidence="4 9" id="KW-0159">Chromosome partition</keyword>
<dbReference type="SUPFAM" id="SSF56349">
    <property type="entry name" value="DNA breaking-rejoining enzymes"/>
    <property type="match status" value="1"/>
</dbReference>
<dbReference type="Gene3D" id="1.10.150.130">
    <property type="match status" value="1"/>
</dbReference>
<dbReference type="AlphaFoldDB" id="U2LJ10"/>
<feature type="domain" description="Core-binding (CB)" evidence="11">
    <location>
        <begin position="6"/>
        <end position="89"/>
    </location>
</feature>
<keyword evidence="8 9" id="KW-0131">Cell cycle</keyword>
<gene>
    <name evidence="9" type="primary">xerC</name>
    <name evidence="12" type="ORF">HMPREF1218_1021</name>
</gene>
<evidence type="ECO:0000256" key="8">
    <source>
        <dbReference type="ARBA" id="ARBA00023306"/>
    </source>
</evidence>
<evidence type="ECO:0000256" key="3">
    <source>
        <dbReference type="ARBA" id="ARBA00022618"/>
    </source>
</evidence>
<evidence type="ECO:0000256" key="9">
    <source>
        <dbReference type="HAMAP-Rule" id="MF_01808"/>
    </source>
</evidence>
<proteinExistence type="inferred from homology"/>
<dbReference type="InterPro" id="IPR013762">
    <property type="entry name" value="Integrase-like_cat_sf"/>
</dbReference>
<dbReference type="InterPro" id="IPR011010">
    <property type="entry name" value="DNA_brk_join_enz"/>
</dbReference>
<dbReference type="GO" id="GO:0007059">
    <property type="term" value="P:chromosome segregation"/>
    <property type="evidence" value="ECO:0007669"/>
    <property type="project" value="UniProtKB-UniRule"/>
</dbReference>
<feature type="domain" description="Tyr recombinase" evidence="10">
    <location>
        <begin position="110"/>
        <end position="293"/>
    </location>
</feature>
<name>U2LJ10_9BACT</name>
<reference evidence="12 13" key="1">
    <citation type="submission" date="2013-08" db="EMBL/GenBank/DDBJ databases">
        <authorList>
            <person name="Durkin A.S."/>
            <person name="Haft D.R."/>
            <person name="McCorrison J."/>
            <person name="Torralba M."/>
            <person name="Gillis M."/>
            <person name="Haft D.H."/>
            <person name="Methe B."/>
            <person name="Sutton G."/>
            <person name="Nelson K.E."/>
        </authorList>
    </citation>
    <scope>NUCLEOTIDE SEQUENCE [LARGE SCALE GENOMIC DNA]</scope>
    <source>
        <strain evidence="12 13">F0068</strain>
    </source>
</reference>
<dbReference type="HAMAP" id="MF_01808">
    <property type="entry name" value="Recomb_XerC_XerD"/>
    <property type="match status" value="1"/>
</dbReference>
<protein>
    <recommendedName>
        <fullName evidence="9">Tyrosine recombinase XerC</fullName>
    </recommendedName>
</protein>
<feature type="active site" description="O-(3'-phospho-DNA)-tyrosine intermediate" evidence="9">
    <location>
        <position position="280"/>
    </location>
</feature>
<feature type="active site" evidence="9">
    <location>
        <position position="176"/>
    </location>
</feature>
<dbReference type="InterPro" id="IPR002104">
    <property type="entry name" value="Integrase_catalytic"/>
</dbReference>
<evidence type="ECO:0000313" key="13">
    <source>
        <dbReference type="Proteomes" id="UP000016600"/>
    </source>
</evidence>
<dbReference type="PANTHER" id="PTHR30349:SF77">
    <property type="entry name" value="TYROSINE RECOMBINASE XERC"/>
    <property type="match status" value="1"/>
</dbReference>
<dbReference type="GO" id="GO:0009037">
    <property type="term" value="F:tyrosine-based site-specific recombinase activity"/>
    <property type="evidence" value="ECO:0007669"/>
    <property type="project" value="UniProtKB-UniRule"/>
</dbReference>
<comment type="subunit">
    <text evidence="9">Forms a cyclic heterotetrameric complex composed of two molecules of XerC and two molecules of XerD.</text>
</comment>
<comment type="function">
    <text evidence="9">Site-specific tyrosine recombinase, which acts by catalyzing the cutting and rejoining of the recombining DNA molecules. The XerC-XerD complex is essential to convert dimers of the bacterial chromosome into monomers to permit their segregation at cell division. It also contributes to the segregational stability of plasmids.</text>
</comment>
<sequence length="299" mass="34845">MEQRCMMTEEFLNYLRYELNRSELTVKSYGEDLQGFESYFKSLETHLSWESIDADVIRDWMESMMDKGNTATSINRRLSAVRSFYRFALSRRLVQEDPARCVVGPKKNKPLPQFVREEEMDRLLDVLPWDVNDYKEVRARTIIILFYETGIRLAELIGLDDSAVDFVGRQLKVTGKRNKQRIIPFGAELHQALISYLSLRDSQVEKHSDALFLTEDGDRMSHQQVRNEVKKHLSRVSTLKKRTPHVLRHSFATAMLNNEAGLESVQKLLGHESLSTTEIYTHTTFEQLKRVYTNAHPRA</sequence>
<comment type="similarity">
    <text evidence="9">Belongs to the 'phage' integrase family. XerC subfamily.</text>
</comment>
<feature type="active site" evidence="9">
    <location>
        <position position="271"/>
    </location>
</feature>
<evidence type="ECO:0000259" key="10">
    <source>
        <dbReference type="PROSITE" id="PS51898"/>
    </source>
</evidence>
<dbReference type="GO" id="GO:0006313">
    <property type="term" value="P:DNA transposition"/>
    <property type="evidence" value="ECO:0007669"/>
    <property type="project" value="UniProtKB-UniRule"/>
</dbReference>
<keyword evidence="2 9" id="KW-0963">Cytoplasm</keyword>
<dbReference type="GO" id="GO:0051301">
    <property type="term" value="P:cell division"/>
    <property type="evidence" value="ECO:0007669"/>
    <property type="project" value="UniProtKB-KW"/>
</dbReference>
<evidence type="ECO:0000313" key="12">
    <source>
        <dbReference type="EMBL" id="ERK04251.1"/>
    </source>
</evidence>
<dbReference type="EMBL" id="AWET01000004">
    <property type="protein sequence ID" value="ERK04251.1"/>
    <property type="molecule type" value="Genomic_DNA"/>
</dbReference>
<comment type="subcellular location">
    <subcellularLocation>
        <location evidence="1 9">Cytoplasm</location>
    </subcellularLocation>
</comment>
<evidence type="ECO:0000256" key="6">
    <source>
        <dbReference type="ARBA" id="ARBA00023125"/>
    </source>
</evidence>
<dbReference type="PANTHER" id="PTHR30349">
    <property type="entry name" value="PHAGE INTEGRASE-RELATED"/>
    <property type="match status" value="1"/>
</dbReference>
<comment type="caution">
    <text evidence="12">The sequence shown here is derived from an EMBL/GenBank/DDBJ whole genome shotgun (WGS) entry which is preliminary data.</text>
</comment>
<dbReference type="Pfam" id="PF00589">
    <property type="entry name" value="Phage_integrase"/>
    <property type="match status" value="1"/>
</dbReference>
<evidence type="ECO:0000256" key="2">
    <source>
        <dbReference type="ARBA" id="ARBA00022490"/>
    </source>
</evidence>
<dbReference type="GO" id="GO:0003677">
    <property type="term" value="F:DNA binding"/>
    <property type="evidence" value="ECO:0007669"/>
    <property type="project" value="UniProtKB-UniRule"/>
</dbReference>
<evidence type="ECO:0000256" key="7">
    <source>
        <dbReference type="ARBA" id="ARBA00023172"/>
    </source>
</evidence>
<feature type="active site" evidence="9">
    <location>
        <position position="245"/>
    </location>
</feature>
<evidence type="ECO:0000256" key="1">
    <source>
        <dbReference type="ARBA" id="ARBA00004496"/>
    </source>
</evidence>